<reference evidence="2" key="1">
    <citation type="submission" date="2020-05" db="EMBL/GenBank/DDBJ databases">
        <title>WGS assembly of Panicum virgatum.</title>
        <authorList>
            <person name="Lovell J.T."/>
            <person name="Jenkins J."/>
            <person name="Shu S."/>
            <person name="Juenger T.E."/>
            <person name="Schmutz J."/>
        </authorList>
    </citation>
    <scope>NUCLEOTIDE SEQUENCE</scope>
    <source>
        <strain evidence="2">AP13</strain>
    </source>
</reference>
<organism evidence="2 3">
    <name type="scientific">Panicum virgatum</name>
    <name type="common">Blackwell switchgrass</name>
    <dbReference type="NCBI Taxonomy" id="38727"/>
    <lineage>
        <taxon>Eukaryota</taxon>
        <taxon>Viridiplantae</taxon>
        <taxon>Streptophyta</taxon>
        <taxon>Embryophyta</taxon>
        <taxon>Tracheophyta</taxon>
        <taxon>Spermatophyta</taxon>
        <taxon>Magnoliopsida</taxon>
        <taxon>Liliopsida</taxon>
        <taxon>Poales</taxon>
        <taxon>Poaceae</taxon>
        <taxon>PACMAD clade</taxon>
        <taxon>Panicoideae</taxon>
        <taxon>Panicodae</taxon>
        <taxon>Paniceae</taxon>
        <taxon>Panicinae</taxon>
        <taxon>Panicum</taxon>
        <taxon>Panicum sect. Hiantes</taxon>
    </lineage>
</organism>
<evidence type="ECO:0000313" key="3">
    <source>
        <dbReference type="Proteomes" id="UP000823388"/>
    </source>
</evidence>
<feature type="compositionally biased region" description="Basic and acidic residues" evidence="1">
    <location>
        <begin position="88"/>
        <end position="100"/>
    </location>
</feature>
<dbReference type="EMBL" id="CM029042">
    <property type="protein sequence ID" value="KAG2620119.1"/>
    <property type="molecule type" value="Genomic_DNA"/>
</dbReference>
<feature type="region of interest" description="Disordered" evidence="1">
    <location>
        <begin position="15"/>
        <end position="107"/>
    </location>
</feature>
<gene>
    <name evidence="2" type="ORF">PVAP13_3NG147901</name>
</gene>
<keyword evidence="3" id="KW-1185">Reference proteome</keyword>
<evidence type="ECO:0000256" key="1">
    <source>
        <dbReference type="SAM" id="MobiDB-lite"/>
    </source>
</evidence>
<sequence>MTNLPFALKVTRKAATLSLTSPSGGRYSSPAPDRAPPGASPAPPLSASLQPRARASNSKHCAPRRRHSARRPLGYGARTGRPSGARPGRADLGPRARGSELDTAMAESRPAVLASFFRVKCTPCSR</sequence>
<protein>
    <submittedName>
        <fullName evidence="2">Uncharacterized protein</fullName>
    </submittedName>
</protein>
<feature type="compositionally biased region" description="Basic residues" evidence="1">
    <location>
        <begin position="61"/>
        <end position="70"/>
    </location>
</feature>
<name>A0A8T0UHY7_PANVG</name>
<dbReference type="AlphaFoldDB" id="A0A8T0UHY7"/>
<accession>A0A8T0UHY7</accession>
<evidence type="ECO:0000313" key="2">
    <source>
        <dbReference type="EMBL" id="KAG2620119.1"/>
    </source>
</evidence>
<comment type="caution">
    <text evidence="2">The sequence shown here is derived from an EMBL/GenBank/DDBJ whole genome shotgun (WGS) entry which is preliminary data.</text>
</comment>
<feature type="compositionally biased region" description="Pro residues" evidence="1">
    <location>
        <begin position="33"/>
        <end position="44"/>
    </location>
</feature>
<proteinExistence type="predicted"/>
<dbReference type="Proteomes" id="UP000823388">
    <property type="component" value="Chromosome 3N"/>
</dbReference>